<name>A0ABQ5YAD4_9VIBR</name>
<reference evidence="2" key="1">
    <citation type="journal article" date="2019" name="Int. J. Syst. Evol. Microbiol.">
        <title>The Global Catalogue of Microorganisms (GCM) 10K type strain sequencing project: providing services to taxonomists for standard genome sequencing and annotation.</title>
        <authorList>
            <consortium name="The Broad Institute Genomics Platform"/>
            <consortium name="The Broad Institute Genome Sequencing Center for Infectious Disease"/>
            <person name="Wu L."/>
            <person name="Ma J."/>
        </authorList>
    </citation>
    <scope>NUCLEOTIDE SEQUENCE [LARGE SCALE GENOMIC DNA]</scope>
    <source>
        <strain evidence="2">NBRC 110633</strain>
    </source>
</reference>
<evidence type="ECO:0000313" key="2">
    <source>
        <dbReference type="Proteomes" id="UP001156669"/>
    </source>
</evidence>
<accession>A0ABQ5YAD4</accession>
<proteinExistence type="predicted"/>
<evidence type="ECO:0000313" key="1">
    <source>
        <dbReference type="EMBL" id="GLR06045.1"/>
    </source>
</evidence>
<dbReference type="Proteomes" id="UP001156669">
    <property type="component" value="Unassembled WGS sequence"/>
</dbReference>
<gene>
    <name evidence="1" type="ORF">GCM10007906_36330</name>
</gene>
<protein>
    <submittedName>
        <fullName evidence="1">Uncharacterized protein</fullName>
    </submittedName>
</protein>
<keyword evidence="2" id="KW-1185">Reference proteome</keyword>
<sequence length="59" mass="6737">MTVMKASIGHISFARIDIYIPVAKGNPKDTMVAMQAITQKEESRLTRQSMRNEPVILRY</sequence>
<dbReference type="EMBL" id="BSOE01000054">
    <property type="protein sequence ID" value="GLR06045.1"/>
    <property type="molecule type" value="Genomic_DNA"/>
</dbReference>
<comment type="caution">
    <text evidence="1">The sequence shown here is derived from an EMBL/GenBank/DDBJ whole genome shotgun (WGS) entry which is preliminary data.</text>
</comment>
<organism evidence="1 2">
    <name type="scientific">Vibrio hyugaensis</name>
    <dbReference type="NCBI Taxonomy" id="1534743"/>
    <lineage>
        <taxon>Bacteria</taxon>
        <taxon>Pseudomonadati</taxon>
        <taxon>Pseudomonadota</taxon>
        <taxon>Gammaproteobacteria</taxon>
        <taxon>Vibrionales</taxon>
        <taxon>Vibrionaceae</taxon>
        <taxon>Vibrio</taxon>
    </lineage>
</organism>